<dbReference type="RefSeq" id="WP_242938599.1">
    <property type="nucleotide sequence ID" value="NZ_CP094326.1"/>
</dbReference>
<keyword evidence="1" id="KW-0812">Transmembrane</keyword>
<sequence>MNDQKLKRRINFLSYYAIVSSLAFIAIILWMYKNTGAKENYDELYVKRLNIVDETGENLRMVISNESRQHSGIIHGEKLPKRERPSGIIFFNSFGDECGGLVYDGNEKDAGMVLSIDKFKEDQIMQLQYMENTQNHNRKYGLQLWDYPKENAFKERNNEFKKIGMLESASEKKQAYQKMKSDSLLMADRLFIGKGFNKDVGLFIKDKNGNPRIKIYVDDNDNPKIELLDTEGKIIK</sequence>
<keyword evidence="1" id="KW-0472">Membrane</keyword>
<organism evidence="2 3">
    <name type="scientific">Zhouia spongiae</name>
    <dbReference type="NCBI Taxonomy" id="2202721"/>
    <lineage>
        <taxon>Bacteria</taxon>
        <taxon>Pseudomonadati</taxon>
        <taxon>Bacteroidota</taxon>
        <taxon>Flavobacteriia</taxon>
        <taxon>Flavobacteriales</taxon>
        <taxon>Flavobacteriaceae</taxon>
        <taxon>Zhouia</taxon>
    </lineage>
</organism>
<dbReference type="Proteomes" id="UP000829476">
    <property type="component" value="Chromosome"/>
</dbReference>
<evidence type="ECO:0000313" key="3">
    <source>
        <dbReference type="Proteomes" id="UP000829476"/>
    </source>
</evidence>
<name>A0ABY3YQY4_9FLAO</name>
<feature type="transmembrane region" description="Helical" evidence="1">
    <location>
        <begin position="12"/>
        <end position="32"/>
    </location>
</feature>
<reference evidence="2 3" key="1">
    <citation type="journal article" date="2018" name="Int. J. Syst. Evol. Microbiol.">
        <title>Zhouia spongiae sp. nov., isolated from a marine sponge.</title>
        <authorList>
            <person name="Zhuang L."/>
            <person name="Lin B."/>
            <person name="Qin F."/>
            <person name="Luo L."/>
        </authorList>
    </citation>
    <scope>NUCLEOTIDE SEQUENCE [LARGE SCALE GENOMIC DNA]</scope>
    <source>
        <strain evidence="2 3">HN-Y44</strain>
    </source>
</reference>
<proteinExistence type="predicted"/>
<protein>
    <submittedName>
        <fullName evidence="2">Uncharacterized protein</fullName>
    </submittedName>
</protein>
<accession>A0ABY3YQY4</accession>
<keyword evidence="1" id="KW-1133">Transmembrane helix</keyword>
<gene>
    <name evidence="2" type="ORF">MQE36_07780</name>
</gene>
<keyword evidence="3" id="KW-1185">Reference proteome</keyword>
<dbReference type="EMBL" id="CP094326">
    <property type="protein sequence ID" value="UNZ00232.1"/>
    <property type="molecule type" value="Genomic_DNA"/>
</dbReference>
<evidence type="ECO:0000313" key="2">
    <source>
        <dbReference type="EMBL" id="UNZ00232.1"/>
    </source>
</evidence>
<evidence type="ECO:0000256" key="1">
    <source>
        <dbReference type="SAM" id="Phobius"/>
    </source>
</evidence>